<feature type="domain" description="TcmA/NAT10 helicase" evidence="3">
    <location>
        <begin position="52"/>
        <end position="86"/>
    </location>
</feature>
<sequence>QWEKLVVIEQDKPLPTAPDIKQAEKESHYTEQEHAISLIEKVVTGHRKRPLILTADRGRGKTSALGIACANLLQQKPLRILITAPSI</sequence>
<dbReference type="Proteomes" id="UP000518904">
    <property type="component" value="Unassembled WGS sequence"/>
</dbReference>
<evidence type="ECO:0000259" key="3">
    <source>
        <dbReference type="Pfam" id="PF05127"/>
    </source>
</evidence>
<keyword evidence="2" id="KW-0067">ATP-binding</keyword>
<accession>A0A7Y0XB02</accession>
<reference evidence="4 5" key="1">
    <citation type="submission" date="2020-04" db="EMBL/GenBank/DDBJ databases">
        <title>Whole-genome sequencing of Vibrio spp. from China reveals different genetic environments of blaCTX-M-14 among diverse lineages.</title>
        <authorList>
            <person name="Zheng Z."/>
            <person name="Ye L."/>
            <person name="Chen S."/>
        </authorList>
    </citation>
    <scope>NUCLEOTIDE SEQUENCE [LARGE SCALE GENOMIC DNA]</scope>
    <source>
        <strain evidence="4 5">Vb0551</strain>
    </source>
</reference>
<dbReference type="InterPro" id="IPR007807">
    <property type="entry name" value="TcmA/NAT10_helicase"/>
</dbReference>
<dbReference type="EMBL" id="JABCLB010000648">
    <property type="protein sequence ID" value="NMU82300.1"/>
    <property type="molecule type" value="Genomic_DNA"/>
</dbReference>
<gene>
    <name evidence="4" type="ORF">HKB16_05325</name>
</gene>
<keyword evidence="1" id="KW-0547">Nucleotide-binding</keyword>
<name>A0A7Y0XB02_VIBPH</name>
<dbReference type="AlphaFoldDB" id="A0A7Y0XB02"/>
<dbReference type="GO" id="GO:0016740">
    <property type="term" value="F:transferase activity"/>
    <property type="evidence" value="ECO:0007669"/>
    <property type="project" value="UniProtKB-KW"/>
</dbReference>
<evidence type="ECO:0000256" key="1">
    <source>
        <dbReference type="ARBA" id="ARBA00022741"/>
    </source>
</evidence>
<dbReference type="InterPro" id="IPR027417">
    <property type="entry name" value="P-loop_NTPase"/>
</dbReference>
<feature type="non-terminal residue" evidence="4">
    <location>
        <position position="87"/>
    </location>
</feature>
<organism evidence="4 5">
    <name type="scientific">Vibrio parahaemolyticus</name>
    <dbReference type="NCBI Taxonomy" id="670"/>
    <lineage>
        <taxon>Bacteria</taxon>
        <taxon>Pseudomonadati</taxon>
        <taxon>Pseudomonadota</taxon>
        <taxon>Gammaproteobacteria</taxon>
        <taxon>Vibrionales</taxon>
        <taxon>Vibrionaceae</taxon>
        <taxon>Vibrio</taxon>
    </lineage>
</organism>
<comment type="caution">
    <text evidence="4">The sequence shown here is derived from an EMBL/GenBank/DDBJ whole genome shotgun (WGS) entry which is preliminary data.</text>
</comment>
<dbReference type="SUPFAM" id="SSF52540">
    <property type="entry name" value="P-loop containing nucleoside triphosphate hydrolases"/>
    <property type="match status" value="1"/>
</dbReference>
<dbReference type="Pfam" id="PF05127">
    <property type="entry name" value="NAT10_TcmA_helicase"/>
    <property type="match status" value="1"/>
</dbReference>
<keyword evidence="4" id="KW-0808">Transferase</keyword>
<protein>
    <submittedName>
        <fullName evidence="4">tRNA(Met) cytidine acetyltransferase</fullName>
    </submittedName>
</protein>
<evidence type="ECO:0000256" key="2">
    <source>
        <dbReference type="ARBA" id="ARBA00022840"/>
    </source>
</evidence>
<feature type="non-terminal residue" evidence="4">
    <location>
        <position position="1"/>
    </location>
</feature>
<proteinExistence type="predicted"/>
<evidence type="ECO:0000313" key="4">
    <source>
        <dbReference type="EMBL" id="NMU82300.1"/>
    </source>
</evidence>
<evidence type="ECO:0000313" key="5">
    <source>
        <dbReference type="Proteomes" id="UP000518904"/>
    </source>
</evidence>
<dbReference type="GO" id="GO:0005524">
    <property type="term" value="F:ATP binding"/>
    <property type="evidence" value="ECO:0007669"/>
    <property type="project" value="UniProtKB-KW"/>
</dbReference>
<dbReference type="Gene3D" id="3.40.50.300">
    <property type="entry name" value="P-loop containing nucleotide triphosphate hydrolases"/>
    <property type="match status" value="1"/>
</dbReference>